<evidence type="ECO:0000256" key="1">
    <source>
        <dbReference type="SAM" id="MobiDB-lite"/>
    </source>
</evidence>
<dbReference type="RefSeq" id="WP_104377905.1">
    <property type="nucleotide sequence ID" value="NZ_PSZC01000005.1"/>
</dbReference>
<feature type="region of interest" description="Disordered" evidence="1">
    <location>
        <begin position="26"/>
        <end position="62"/>
    </location>
</feature>
<dbReference type="InterPro" id="IPR001959">
    <property type="entry name" value="Transposase"/>
</dbReference>
<dbReference type="OrthoDB" id="6230307at2"/>
<reference evidence="3 4" key="1">
    <citation type="submission" date="2018-02" db="EMBL/GenBank/DDBJ databases">
        <title>8 Nocardia nova and 1 Nocardia cyriacigeorgica strain used for evolution to TMP-SMX.</title>
        <authorList>
            <person name="Mehta H."/>
            <person name="Weng J."/>
            <person name="Shamoo Y."/>
        </authorList>
    </citation>
    <scope>NUCLEOTIDE SEQUENCE [LARGE SCALE GENOMIC DNA]</scope>
    <source>
        <strain evidence="3 4">MDA3139</strain>
    </source>
</reference>
<accession>A0A2S6ATL6</accession>
<protein>
    <recommendedName>
        <fullName evidence="2">Probable transposase IS891/IS1136/IS1341 domain-containing protein</fullName>
    </recommendedName>
</protein>
<comment type="caution">
    <text evidence="3">The sequence shown here is derived from an EMBL/GenBank/DDBJ whole genome shotgun (WGS) entry which is preliminary data.</text>
</comment>
<evidence type="ECO:0000313" key="3">
    <source>
        <dbReference type="EMBL" id="PPJ38528.1"/>
    </source>
</evidence>
<name>A0A2S6ATL6_9NOCA</name>
<feature type="domain" description="Probable transposase IS891/IS1136/IS1341" evidence="2">
    <location>
        <begin position="4"/>
        <end position="98"/>
    </location>
</feature>
<dbReference type="Proteomes" id="UP000239874">
    <property type="component" value="Unassembled WGS sequence"/>
</dbReference>
<sequence>MDTEVGVDLGPRACVCRTDGTQITSPRFLRRAEPGLRHAQRESSRKQPGSSNRARARRRVAKCDARARDSRADWLQKRSSEVIRDNRAVYVEDLCVNGRVARSA</sequence>
<dbReference type="AlphaFoldDB" id="A0A2S6ATL6"/>
<dbReference type="EMBL" id="PSZC01000005">
    <property type="protein sequence ID" value="PPJ38528.1"/>
    <property type="molecule type" value="Genomic_DNA"/>
</dbReference>
<gene>
    <name evidence="3" type="ORF">C5E45_09820</name>
</gene>
<evidence type="ECO:0000259" key="2">
    <source>
        <dbReference type="Pfam" id="PF01385"/>
    </source>
</evidence>
<dbReference type="Pfam" id="PF01385">
    <property type="entry name" value="OrfB_IS605"/>
    <property type="match status" value="1"/>
</dbReference>
<feature type="compositionally biased region" description="Basic and acidic residues" evidence="1">
    <location>
        <begin position="30"/>
        <end position="45"/>
    </location>
</feature>
<organism evidence="3 4">
    <name type="scientific">Nocardia nova</name>
    <dbReference type="NCBI Taxonomy" id="37330"/>
    <lineage>
        <taxon>Bacteria</taxon>
        <taxon>Bacillati</taxon>
        <taxon>Actinomycetota</taxon>
        <taxon>Actinomycetes</taxon>
        <taxon>Mycobacteriales</taxon>
        <taxon>Nocardiaceae</taxon>
        <taxon>Nocardia</taxon>
    </lineage>
</organism>
<proteinExistence type="predicted"/>
<evidence type="ECO:0000313" key="4">
    <source>
        <dbReference type="Proteomes" id="UP000239874"/>
    </source>
</evidence>